<dbReference type="Proteomes" id="UP000199092">
    <property type="component" value="Chromosome I"/>
</dbReference>
<sequence>MTAEPPTELLAGAATELAHQGFPAMPARVIMALTASEEGRLTAEELATRLTASPAAISGAVRYLGTLGFIRAGTLPGSRRHVYTLPHSPWYTATLTRPGLYRNLTELLAAAAARMGEDSAARDRIEEMVDFFRFFERRMPELLEEWHQQRPDRRRAGTDVRRGPAPGPPTG</sequence>
<dbReference type="AlphaFoldDB" id="A0A1H1RCC4"/>
<keyword evidence="6" id="KW-1185">Reference proteome</keyword>
<dbReference type="Gene3D" id="1.10.287.160">
    <property type="entry name" value="HR1 repeat"/>
    <property type="match status" value="1"/>
</dbReference>
<reference evidence="5 6" key="1">
    <citation type="submission" date="2016-10" db="EMBL/GenBank/DDBJ databases">
        <authorList>
            <person name="de Groot N.N."/>
        </authorList>
    </citation>
    <scope>NUCLEOTIDE SEQUENCE [LARGE SCALE GENOMIC DNA]</scope>
    <source>
        <strain evidence="5 6">DSM 21741</strain>
    </source>
</reference>
<dbReference type="InterPro" id="IPR052362">
    <property type="entry name" value="HTH-GbsR_regulator"/>
</dbReference>
<keyword evidence="1" id="KW-0805">Transcription regulation</keyword>
<accession>A0A1H1RCC4</accession>
<proteinExistence type="predicted"/>
<feature type="region of interest" description="Disordered" evidence="4">
    <location>
        <begin position="146"/>
        <end position="171"/>
    </location>
</feature>
<dbReference type="SUPFAM" id="SSF46785">
    <property type="entry name" value="Winged helix' DNA-binding domain"/>
    <property type="match status" value="1"/>
</dbReference>
<evidence type="ECO:0000313" key="5">
    <source>
        <dbReference type="EMBL" id="SDS33176.1"/>
    </source>
</evidence>
<dbReference type="EMBL" id="LT629749">
    <property type="protein sequence ID" value="SDS33176.1"/>
    <property type="molecule type" value="Genomic_DNA"/>
</dbReference>
<dbReference type="PANTHER" id="PTHR38465">
    <property type="entry name" value="HTH-TYPE TRANSCRIPTIONAL REGULATOR MJ1563-RELATED"/>
    <property type="match status" value="1"/>
</dbReference>
<name>A0A1H1RCC4_9ACTN</name>
<gene>
    <name evidence="5" type="ORF">SAMN04488543_1526</name>
</gene>
<evidence type="ECO:0000256" key="4">
    <source>
        <dbReference type="SAM" id="MobiDB-lite"/>
    </source>
</evidence>
<dbReference type="RefSeq" id="WP_091411670.1">
    <property type="nucleotide sequence ID" value="NZ_LT629749.1"/>
</dbReference>
<keyword evidence="3" id="KW-0804">Transcription</keyword>
<evidence type="ECO:0000256" key="2">
    <source>
        <dbReference type="ARBA" id="ARBA00023125"/>
    </source>
</evidence>
<dbReference type="Gene3D" id="1.10.10.10">
    <property type="entry name" value="Winged helix-like DNA-binding domain superfamily/Winged helix DNA-binding domain"/>
    <property type="match status" value="1"/>
</dbReference>
<keyword evidence="2" id="KW-0238">DNA-binding</keyword>
<dbReference type="STRING" id="546871.SAMN04488543_1526"/>
<dbReference type="OrthoDB" id="67158at2"/>
<evidence type="ECO:0000256" key="3">
    <source>
        <dbReference type="ARBA" id="ARBA00023163"/>
    </source>
</evidence>
<dbReference type="InterPro" id="IPR036390">
    <property type="entry name" value="WH_DNA-bd_sf"/>
</dbReference>
<organism evidence="5 6">
    <name type="scientific">Friedmanniella luteola</name>
    <dbReference type="NCBI Taxonomy" id="546871"/>
    <lineage>
        <taxon>Bacteria</taxon>
        <taxon>Bacillati</taxon>
        <taxon>Actinomycetota</taxon>
        <taxon>Actinomycetes</taxon>
        <taxon>Propionibacteriales</taxon>
        <taxon>Nocardioidaceae</taxon>
        <taxon>Friedmanniella</taxon>
    </lineage>
</organism>
<dbReference type="InterPro" id="IPR036388">
    <property type="entry name" value="WH-like_DNA-bd_sf"/>
</dbReference>
<evidence type="ECO:0000256" key="1">
    <source>
        <dbReference type="ARBA" id="ARBA00023015"/>
    </source>
</evidence>
<evidence type="ECO:0000313" key="6">
    <source>
        <dbReference type="Proteomes" id="UP000199092"/>
    </source>
</evidence>
<dbReference type="PANTHER" id="PTHR38465:SF2">
    <property type="entry name" value="HTH-TYPE TRANSCRIPTIONAL REGULATOR MMPR5"/>
    <property type="match status" value="1"/>
</dbReference>
<dbReference type="GO" id="GO:0003677">
    <property type="term" value="F:DNA binding"/>
    <property type="evidence" value="ECO:0007669"/>
    <property type="project" value="UniProtKB-KW"/>
</dbReference>
<feature type="compositionally biased region" description="Basic and acidic residues" evidence="4">
    <location>
        <begin position="146"/>
        <end position="162"/>
    </location>
</feature>
<protein>
    <submittedName>
        <fullName evidence="5">MarR family protein</fullName>
    </submittedName>
</protein>